<dbReference type="EMBL" id="JAXBLV010000195">
    <property type="protein sequence ID" value="MDY3561496.1"/>
    <property type="molecule type" value="Genomic_DNA"/>
</dbReference>
<sequence>MIIARSLFALALLFLFAGCSDPHGGRQEITGTAKLKGQPIKDGTVSFEPLEGQATRASAPVTAGAFKIPKASGLVPGKYLIRVSAGDGKTAINPVNADQPPGPGGGTNVISKELVPASWNVNSKEERSVVKQDDPNNFDFNIP</sequence>
<reference evidence="4" key="1">
    <citation type="journal article" date="2023" name="Mar. Drugs">
        <title>Gemmata algarum, a Novel Planctomycete Isolated from an Algal Mat, Displays Antimicrobial Activity.</title>
        <authorList>
            <person name="Kumar G."/>
            <person name="Kallscheuer N."/>
            <person name="Kashif M."/>
            <person name="Ahamad S."/>
            <person name="Jagadeeshwari U."/>
            <person name="Pannikurungottu S."/>
            <person name="Haufschild T."/>
            <person name="Kabuu M."/>
            <person name="Sasikala C."/>
            <person name="Jogler C."/>
            <person name="Ramana C."/>
        </authorList>
    </citation>
    <scope>NUCLEOTIDE SEQUENCE [LARGE SCALE GENOMIC DNA]</scope>
    <source>
        <strain evidence="4">JC673</strain>
    </source>
</reference>
<evidence type="ECO:0000256" key="1">
    <source>
        <dbReference type="SAM" id="MobiDB-lite"/>
    </source>
</evidence>
<name>A0ABU5F268_9BACT</name>
<feature type="chain" id="PRO_5047298479" description="Carboxypeptidase regulatory-like domain-containing protein" evidence="2">
    <location>
        <begin position="20"/>
        <end position="143"/>
    </location>
</feature>
<feature type="region of interest" description="Disordered" evidence="1">
    <location>
        <begin position="123"/>
        <end position="143"/>
    </location>
</feature>
<evidence type="ECO:0000256" key="2">
    <source>
        <dbReference type="SAM" id="SignalP"/>
    </source>
</evidence>
<dbReference type="PROSITE" id="PS51257">
    <property type="entry name" value="PROKAR_LIPOPROTEIN"/>
    <property type="match status" value="1"/>
</dbReference>
<evidence type="ECO:0000313" key="4">
    <source>
        <dbReference type="Proteomes" id="UP001272242"/>
    </source>
</evidence>
<dbReference type="RefSeq" id="WP_320687904.1">
    <property type="nucleotide sequence ID" value="NZ_JAXBLV010000195.1"/>
</dbReference>
<feature type="compositionally biased region" description="Basic and acidic residues" evidence="1">
    <location>
        <begin position="123"/>
        <end position="134"/>
    </location>
</feature>
<organism evidence="3 4">
    <name type="scientific">Gemmata algarum</name>
    <dbReference type="NCBI Taxonomy" id="2975278"/>
    <lineage>
        <taxon>Bacteria</taxon>
        <taxon>Pseudomonadati</taxon>
        <taxon>Planctomycetota</taxon>
        <taxon>Planctomycetia</taxon>
        <taxon>Gemmatales</taxon>
        <taxon>Gemmataceae</taxon>
        <taxon>Gemmata</taxon>
    </lineage>
</organism>
<evidence type="ECO:0008006" key="5">
    <source>
        <dbReference type="Google" id="ProtNLM"/>
    </source>
</evidence>
<keyword evidence="4" id="KW-1185">Reference proteome</keyword>
<proteinExistence type="predicted"/>
<feature type="signal peptide" evidence="2">
    <location>
        <begin position="1"/>
        <end position="19"/>
    </location>
</feature>
<keyword evidence="2" id="KW-0732">Signal</keyword>
<comment type="caution">
    <text evidence="3">The sequence shown here is derived from an EMBL/GenBank/DDBJ whole genome shotgun (WGS) entry which is preliminary data.</text>
</comment>
<gene>
    <name evidence="3" type="ORF">R5W23_002774</name>
</gene>
<dbReference type="Proteomes" id="UP001272242">
    <property type="component" value="Unassembled WGS sequence"/>
</dbReference>
<accession>A0ABU5F268</accession>
<protein>
    <recommendedName>
        <fullName evidence="5">Carboxypeptidase regulatory-like domain-containing protein</fullName>
    </recommendedName>
</protein>
<evidence type="ECO:0000313" key="3">
    <source>
        <dbReference type="EMBL" id="MDY3561496.1"/>
    </source>
</evidence>